<dbReference type="OMA" id="MELPYEC"/>
<dbReference type="GO" id="GO:0030674">
    <property type="term" value="F:protein-macromolecule adaptor activity"/>
    <property type="evidence" value="ECO:0007669"/>
    <property type="project" value="UniProtKB-ARBA"/>
</dbReference>
<dbReference type="PROSITE" id="PS50157">
    <property type="entry name" value="ZINC_FINGER_C2H2_2"/>
    <property type="match status" value="5"/>
</dbReference>
<evidence type="ECO:0000256" key="9">
    <source>
        <dbReference type="ARBA" id="ARBA00023242"/>
    </source>
</evidence>
<evidence type="ECO:0000259" key="13">
    <source>
        <dbReference type="PROSITE" id="PS50157"/>
    </source>
</evidence>
<dbReference type="VEuPathDB" id="VectorBase:CSON003830"/>
<dbReference type="SUPFAM" id="SSF57667">
    <property type="entry name" value="beta-beta-alpha zinc fingers"/>
    <property type="match status" value="3"/>
</dbReference>
<evidence type="ECO:0000256" key="11">
    <source>
        <dbReference type="PROSITE-ProRule" id="PRU01263"/>
    </source>
</evidence>
<feature type="domain" description="ZAD" evidence="14">
    <location>
        <begin position="6"/>
        <end position="84"/>
    </location>
</feature>
<dbReference type="GO" id="GO:0005634">
    <property type="term" value="C:nucleus"/>
    <property type="evidence" value="ECO:0007669"/>
    <property type="project" value="UniProtKB-SubCell"/>
</dbReference>
<evidence type="ECO:0000256" key="6">
    <source>
        <dbReference type="ARBA" id="ARBA00023015"/>
    </source>
</evidence>
<feature type="binding site" evidence="11">
    <location>
        <position position="11"/>
    </location>
    <ligand>
        <name>Zn(2+)</name>
        <dbReference type="ChEBI" id="CHEBI:29105"/>
    </ligand>
</feature>
<dbReference type="FunFam" id="3.30.160.60:FF:000303">
    <property type="entry name" value="Zinc finger protein 41"/>
    <property type="match status" value="1"/>
</dbReference>
<feature type="binding site" evidence="11">
    <location>
        <position position="57"/>
    </location>
    <ligand>
        <name>Zn(2+)</name>
        <dbReference type="ChEBI" id="CHEBI:29105"/>
    </ligand>
</feature>
<evidence type="ECO:0000256" key="1">
    <source>
        <dbReference type="ARBA" id="ARBA00004123"/>
    </source>
</evidence>
<reference evidence="15" key="1">
    <citation type="submission" date="2018-04" db="EMBL/GenBank/DDBJ databases">
        <authorList>
            <person name="Go L.Y."/>
            <person name="Mitchell J.A."/>
        </authorList>
    </citation>
    <scope>NUCLEOTIDE SEQUENCE</scope>
    <source>
        <tissue evidence="15">Whole organism</tissue>
    </source>
</reference>
<dbReference type="SUPFAM" id="SSF57716">
    <property type="entry name" value="Glucocorticoid receptor-like (DNA-binding domain)"/>
    <property type="match status" value="1"/>
</dbReference>
<dbReference type="InterPro" id="IPR013087">
    <property type="entry name" value="Znf_C2H2_type"/>
</dbReference>
<dbReference type="EMBL" id="UFQS01001734">
    <property type="protein sequence ID" value="SSX12084.1"/>
    <property type="molecule type" value="Genomic_DNA"/>
</dbReference>
<keyword evidence="4 10" id="KW-0863">Zinc-finger</keyword>
<name>A0A336L3X4_CULSO</name>
<keyword evidence="8" id="KW-0804">Transcription</keyword>
<dbReference type="Pfam" id="PF00096">
    <property type="entry name" value="zf-C2H2"/>
    <property type="match status" value="5"/>
</dbReference>
<evidence type="ECO:0000256" key="3">
    <source>
        <dbReference type="ARBA" id="ARBA00022737"/>
    </source>
</evidence>
<keyword evidence="2 11" id="KW-0479">Metal-binding</keyword>
<evidence type="ECO:0000313" key="15">
    <source>
        <dbReference type="EMBL" id="SSX12084.1"/>
    </source>
</evidence>
<evidence type="ECO:0000256" key="8">
    <source>
        <dbReference type="ARBA" id="ARBA00023163"/>
    </source>
</evidence>
<dbReference type="GO" id="GO:1990837">
    <property type="term" value="F:sequence-specific double-stranded DNA binding"/>
    <property type="evidence" value="ECO:0007669"/>
    <property type="project" value="UniProtKB-ARBA"/>
</dbReference>
<keyword evidence="9" id="KW-0539">Nucleus</keyword>
<feature type="domain" description="C2H2-type" evidence="13">
    <location>
        <begin position="260"/>
        <end position="287"/>
    </location>
</feature>
<dbReference type="GO" id="GO:0008270">
    <property type="term" value="F:zinc ion binding"/>
    <property type="evidence" value="ECO:0007669"/>
    <property type="project" value="UniProtKB-UniRule"/>
</dbReference>
<evidence type="ECO:0000256" key="10">
    <source>
        <dbReference type="PROSITE-ProRule" id="PRU00042"/>
    </source>
</evidence>
<evidence type="ECO:0000259" key="14">
    <source>
        <dbReference type="PROSITE" id="PS51915"/>
    </source>
</evidence>
<reference evidence="16" key="2">
    <citation type="submission" date="2018-07" db="EMBL/GenBank/DDBJ databases">
        <authorList>
            <person name="Quirk P.G."/>
            <person name="Krulwich T.A."/>
        </authorList>
    </citation>
    <scope>NUCLEOTIDE SEQUENCE</scope>
</reference>
<keyword evidence="6" id="KW-0805">Transcription regulation</keyword>
<dbReference type="FunFam" id="3.30.160.60:FF:000646">
    <property type="entry name" value="Myeloid zinc finger 1"/>
    <property type="match status" value="1"/>
</dbReference>
<evidence type="ECO:0000256" key="7">
    <source>
        <dbReference type="ARBA" id="ARBA00023125"/>
    </source>
</evidence>
<dbReference type="GO" id="GO:0010468">
    <property type="term" value="P:regulation of gene expression"/>
    <property type="evidence" value="ECO:0007669"/>
    <property type="project" value="TreeGrafter"/>
</dbReference>
<evidence type="ECO:0000256" key="4">
    <source>
        <dbReference type="ARBA" id="ARBA00022771"/>
    </source>
</evidence>
<feature type="domain" description="C2H2-type" evidence="13">
    <location>
        <begin position="288"/>
        <end position="311"/>
    </location>
</feature>
<dbReference type="InterPro" id="IPR012934">
    <property type="entry name" value="Znf_AD"/>
</dbReference>
<keyword evidence="7" id="KW-0238">DNA-binding</keyword>
<sequence length="324" mass="37469">MEGKNSICRICLEHVDSEESSNIYETRIDNGKLVYKCFEPLFSITVDAEDQLPNIICEKCKLSIELSMSLRNQAIESDKILRKNKSEEESNSAQIIIIKPEDTEEGEADEEYLVDVDNNSRTNDQITYEPEMDHSDNENDEHDDECDDAVAFLLGKVNNNKSNSKSAPENNAERKYSCTVCDKRFLKRTNLIDHLKIHANVKSYSCTYCEKAFTQYGNLKAHIRSHTKQKPYDCKICQKAYTQSSALKIHMRTHTNQRDYICNVCGKGFTNSSDLGKHKKIHDPEKDYECKDCQQQFTQKAHAKKHIRKIHPYADIEKLLVKRR</sequence>
<feature type="domain" description="C2H2-type" evidence="13">
    <location>
        <begin position="204"/>
        <end position="231"/>
    </location>
</feature>
<dbReference type="AlphaFoldDB" id="A0A336L3X4"/>
<accession>A0A336L3X4</accession>
<proteinExistence type="predicted"/>
<dbReference type="InterPro" id="IPR050331">
    <property type="entry name" value="Zinc_finger"/>
</dbReference>
<evidence type="ECO:0000256" key="5">
    <source>
        <dbReference type="ARBA" id="ARBA00022833"/>
    </source>
</evidence>
<evidence type="ECO:0000256" key="2">
    <source>
        <dbReference type="ARBA" id="ARBA00022723"/>
    </source>
</evidence>
<feature type="region of interest" description="Disordered" evidence="12">
    <location>
        <begin position="123"/>
        <end position="143"/>
    </location>
</feature>
<organism evidence="15">
    <name type="scientific">Culicoides sonorensis</name>
    <name type="common">Biting midge</name>
    <dbReference type="NCBI Taxonomy" id="179676"/>
    <lineage>
        <taxon>Eukaryota</taxon>
        <taxon>Metazoa</taxon>
        <taxon>Ecdysozoa</taxon>
        <taxon>Arthropoda</taxon>
        <taxon>Hexapoda</taxon>
        <taxon>Insecta</taxon>
        <taxon>Pterygota</taxon>
        <taxon>Neoptera</taxon>
        <taxon>Endopterygota</taxon>
        <taxon>Diptera</taxon>
        <taxon>Nematocera</taxon>
        <taxon>Chironomoidea</taxon>
        <taxon>Ceratopogonidae</taxon>
        <taxon>Ceratopogoninae</taxon>
        <taxon>Culicoides</taxon>
        <taxon>Monoculicoides</taxon>
    </lineage>
</organism>
<dbReference type="PROSITE" id="PS00028">
    <property type="entry name" value="ZINC_FINGER_C2H2_1"/>
    <property type="match status" value="5"/>
</dbReference>
<dbReference type="FunFam" id="3.30.160.60:FF:000688">
    <property type="entry name" value="zinc finger protein 197 isoform X1"/>
    <property type="match status" value="1"/>
</dbReference>
<comment type="subcellular location">
    <subcellularLocation>
        <location evidence="1">Nucleus</location>
    </subcellularLocation>
</comment>
<dbReference type="EMBL" id="UFQT01001734">
    <property type="protein sequence ID" value="SSX31573.1"/>
    <property type="molecule type" value="Genomic_DNA"/>
</dbReference>
<dbReference type="Pfam" id="PF07776">
    <property type="entry name" value="zf-AD"/>
    <property type="match status" value="1"/>
</dbReference>
<evidence type="ECO:0000313" key="16">
    <source>
        <dbReference type="EMBL" id="SSX31573.1"/>
    </source>
</evidence>
<feature type="binding site" evidence="11">
    <location>
        <position position="8"/>
    </location>
    <ligand>
        <name>Zn(2+)</name>
        <dbReference type="ChEBI" id="CHEBI:29105"/>
    </ligand>
</feature>
<dbReference type="InterPro" id="IPR036236">
    <property type="entry name" value="Znf_C2H2_sf"/>
</dbReference>
<dbReference type="Gene3D" id="3.30.160.60">
    <property type="entry name" value="Classic Zinc Finger"/>
    <property type="match status" value="5"/>
</dbReference>
<dbReference type="SMART" id="SM00868">
    <property type="entry name" value="zf-AD"/>
    <property type="match status" value="1"/>
</dbReference>
<evidence type="ECO:0000256" key="12">
    <source>
        <dbReference type="SAM" id="MobiDB-lite"/>
    </source>
</evidence>
<dbReference type="PANTHER" id="PTHR16515:SF66">
    <property type="entry name" value="C2H2-TYPE DOMAIN-CONTAINING PROTEIN"/>
    <property type="match status" value="1"/>
</dbReference>
<gene>
    <name evidence="15" type="primary">CSON003830</name>
</gene>
<feature type="domain" description="C2H2-type" evidence="13">
    <location>
        <begin position="176"/>
        <end position="203"/>
    </location>
</feature>
<dbReference type="PANTHER" id="PTHR16515">
    <property type="entry name" value="PR DOMAIN ZINC FINGER PROTEIN"/>
    <property type="match status" value="1"/>
</dbReference>
<dbReference type="SMART" id="SM00355">
    <property type="entry name" value="ZnF_C2H2"/>
    <property type="match status" value="5"/>
</dbReference>
<keyword evidence="3" id="KW-0677">Repeat</keyword>
<feature type="domain" description="C2H2-type" evidence="13">
    <location>
        <begin position="232"/>
        <end position="259"/>
    </location>
</feature>
<dbReference type="PROSITE" id="PS51915">
    <property type="entry name" value="ZAD"/>
    <property type="match status" value="1"/>
</dbReference>
<feature type="binding site" evidence="11">
    <location>
        <position position="60"/>
    </location>
    <ligand>
        <name>Zn(2+)</name>
        <dbReference type="ChEBI" id="CHEBI:29105"/>
    </ligand>
</feature>
<keyword evidence="5 11" id="KW-0862">Zinc</keyword>
<dbReference type="FunFam" id="3.30.160.60:FF:000110">
    <property type="entry name" value="Zinc finger protein-like"/>
    <property type="match status" value="1"/>
</dbReference>
<protein>
    <submittedName>
        <fullName evidence="15">CSON003830 protein</fullName>
    </submittedName>
</protein>
<dbReference type="Gene3D" id="3.40.1800.20">
    <property type="match status" value="1"/>
</dbReference>